<dbReference type="Proteomes" id="UP000293162">
    <property type="component" value="Unassembled WGS sequence"/>
</dbReference>
<dbReference type="AlphaFoldDB" id="A0A4Q5LT11"/>
<proteinExistence type="predicted"/>
<dbReference type="EMBL" id="SEWF01000078">
    <property type="protein sequence ID" value="RYU92684.1"/>
    <property type="molecule type" value="Genomic_DNA"/>
</dbReference>
<evidence type="ECO:0000256" key="1">
    <source>
        <dbReference type="SAM" id="MobiDB-lite"/>
    </source>
</evidence>
<name>A0A4Q5LT11_9BACT</name>
<dbReference type="RefSeq" id="WP_130024145.1">
    <property type="nucleotide sequence ID" value="NZ_SEWF01000078.1"/>
</dbReference>
<protein>
    <submittedName>
        <fullName evidence="2">Uncharacterized protein</fullName>
    </submittedName>
</protein>
<evidence type="ECO:0000313" key="2">
    <source>
        <dbReference type="EMBL" id="RYU92684.1"/>
    </source>
</evidence>
<dbReference type="OrthoDB" id="798537at2"/>
<comment type="caution">
    <text evidence="2">The sequence shown here is derived from an EMBL/GenBank/DDBJ whole genome shotgun (WGS) entry which is preliminary data.</text>
</comment>
<reference evidence="2 3" key="1">
    <citation type="submission" date="2019-02" db="EMBL/GenBank/DDBJ databases">
        <title>Bacterial novel species Emticicia sp. 17J42-9 isolated from soil.</title>
        <authorList>
            <person name="Jung H.-Y."/>
        </authorList>
    </citation>
    <scope>NUCLEOTIDE SEQUENCE [LARGE SCALE GENOMIC DNA]</scope>
    <source>
        <strain evidence="2 3">17J42-9</strain>
    </source>
</reference>
<accession>A0A4Q5LT11</accession>
<organism evidence="2 3">
    <name type="scientific">Emticicia agri</name>
    <dbReference type="NCBI Taxonomy" id="2492393"/>
    <lineage>
        <taxon>Bacteria</taxon>
        <taxon>Pseudomonadati</taxon>
        <taxon>Bacteroidota</taxon>
        <taxon>Cytophagia</taxon>
        <taxon>Cytophagales</taxon>
        <taxon>Leadbetterellaceae</taxon>
        <taxon>Emticicia</taxon>
    </lineage>
</organism>
<sequence>MEETNKIDPDYLKGFNDGYIIAQYEPELSEKLSKIEAVSPRILGMQQGREQFIKEQLKEKLPNWLKDKPTPDRTNNPSKDQNKQIDKE</sequence>
<gene>
    <name evidence="2" type="ORF">EWM59_25975</name>
</gene>
<evidence type="ECO:0000313" key="3">
    <source>
        <dbReference type="Proteomes" id="UP000293162"/>
    </source>
</evidence>
<feature type="compositionally biased region" description="Basic and acidic residues" evidence="1">
    <location>
        <begin position="60"/>
        <end position="71"/>
    </location>
</feature>
<feature type="region of interest" description="Disordered" evidence="1">
    <location>
        <begin position="60"/>
        <end position="88"/>
    </location>
</feature>
<keyword evidence="3" id="KW-1185">Reference proteome</keyword>